<name>A0ABY3X4R5_9GAMM</name>
<dbReference type="Gene3D" id="1.20.1270.180">
    <property type="match status" value="1"/>
</dbReference>
<feature type="chain" id="PRO_5047075613" evidence="1">
    <location>
        <begin position="22"/>
        <end position="367"/>
    </location>
</feature>
<organism evidence="3 4">
    <name type="scientific">Ignatzschineria rhizosphaerae</name>
    <dbReference type="NCBI Taxonomy" id="2923279"/>
    <lineage>
        <taxon>Bacteria</taxon>
        <taxon>Pseudomonadati</taxon>
        <taxon>Pseudomonadota</taxon>
        <taxon>Gammaproteobacteria</taxon>
        <taxon>Cardiobacteriales</taxon>
        <taxon>Ignatzschineriaceae</taxon>
        <taxon>Ignatzschineria</taxon>
    </lineage>
</organism>
<proteinExistence type="predicted"/>
<feature type="domain" description="Lysozyme inhibitor LprI-like N-terminal" evidence="2">
    <location>
        <begin position="24"/>
        <end position="92"/>
    </location>
</feature>
<dbReference type="Proteomes" id="UP000829542">
    <property type="component" value="Chromosome"/>
</dbReference>
<dbReference type="RefSeq" id="WP_242152417.1">
    <property type="nucleotide sequence ID" value="NZ_CP093379.1"/>
</dbReference>
<dbReference type="EMBL" id="CP093379">
    <property type="protein sequence ID" value="UNM97265.1"/>
    <property type="molecule type" value="Genomic_DNA"/>
</dbReference>
<evidence type="ECO:0000259" key="2">
    <source>
        <dbReference type="Pfam" id="PF07007"/>
    </source>
</evidence>
<evidence type="ECO:0000313" key="4">
    <source>
        <dbReference type="Proteomes" id="UP000829542"/>
    </source>
</evidence>
<sequence length="367" mass="42349">MVRQLLMIAVMTLSVSNISFGQQSTLDVADTALNNNYQALMQTLPAAEQALLRDAQRLWIRYTDAKCHFEVALDEKQFANCKSKETLKRSQEFSTLLASQKEAAKMKREFSTQLKDVLTNIESIPVEEYDQIYWPGGSAYTIVTQFLKKISLNYVVNQYGKPIFLEGPHSETVVNLESTTEFGHYDPAFLSWLDQHLTQILGDEEFVASTKAVVDRYLLGTVELYLSSYYYLTNNPDIRDSMMLDYIVQYQNGSLGESHHTAFFVPSNRIENPNWDGETKSAEYVWVYPEATTQFDWILTNLNERWEYVPVGSSLFFWMRRAIDGTDQQFVDLMTKFYRAYNPEDLAKIENKAYQAPRELPGGKIKF</sequence>
<feature type="signal peptide" evidence="1">
    <location>
        <begin position="1"/>
        <end position="21"/>
    </location>
</feature>
<dbReference type="InterPro" id="IPR009739">
    <property type="entry name" value="LprI-like_N"/>
</dbReference>
<accession>A0ABY3X4R5</accession>
<keyword evidence="4" id="KW-1185">Reference proteome</keyword>
<evidence type="ECO:0000313" key="3">
    <source>
        <dbReference type="EMBL" id="UNM97265.1"/>
    </source>
</evidence>
<gene>
    <name evidence="3" type="ORF">MMG00_05275</name>
</gene>
<evidence type="ECO:0000256" key="1">
    <source>
        <dbReference type="SAM" id="SignalP"/>
    </source>
</evidence>
<reference evidence="3 4" key="1">
    <citation type="submission" date="2022-03" db="EMBL/GenBank/DDBJ databases">
        <title>Ignatzschineria rhizosphaerae HR5S32.</title>
        <authorList>
            <person name="Sun J.Q."/>
            <person name="Feng J.Y."/>
        </authorList>
    </citation>
    <scope>NUCLEOTIDE SEQUENCE [LARGE SCALE GENOMIC DNA]</scope>
    <source>
        <strain evidence="3 4">HR5S32</strain>
    </source>
</reference>
<protein>
    <submittedName>
        <fullName evidence="3">DUF1311 domain-containing protein</fullName>
    </submittedName>
</protein>
<keyword evidence="1" id="KW-0732">Signal</keyword>
<dbReference type="Pfam" id="PF07007">
    <property type="entry name" value="LprI"/>
    <property type="match status" value="1"/>
</dbReference>